<keyword evidence="7 12" id="KW-1133">Transmembrane helix</keyword>
<dbReference type="RefSeq" id="WP_075079492.1">
    <property type="nucleotide sequence ID" value="NZ_BDCO01000002.1"/>
</dbReference>
<comment type="subunit">
    <text evidence="2">The complex is composed of two ATP-binding proteins (CysA), two transmembrane proteins (CysT and CysW) and a solute-binding protein (CysP).</text>
</comment>
<dbReference type="EMBL" id="BDCO01000002">
    <property type="protein sequence ID" value="GAT33802.1"/>
    <property type="molecule type" value="Genomic_DNA"/>
</dbReference>
<feature type="domain" description="ABC transmembrane type-1" evidence="13">
    <location>
        <begin position="73"/>
        <end position="276"/>
    </location>
</feature>
<dbReference type="PANTHER" id="PTHR30406">
    <property type="entry name" value="SULFATE TRANSPORT SYSTEM PERMEASE PROTEIN"/>
    <property type="match status" value="1"/>
</dbReference>
<reference evidence="15" key="1">
    <citation type="journal article" date="2017" name="Genome Announc.">
        <title>Draft Genome Sequence of Terrimicrobium sacchariphilum NM-5T, a Facultative Anaerobic Soil Bacterium of the Class Spartobacteria.</title>
        <authorList>
            <person name="Qiu Y.L."/>
            <person name="Tourlousse D.M."/>
            <person name="Matsuura N."/>
            <person name="Ohashi A."/>
            <person name="Sekiguchi Y."/>
        </authorList>
    </citation>
    <scope>NUCLEOTIDE SEQUENCE [LARGE SCALE GENOMIC DNA]</scope>
    <source>
        <strain evidence="15">NM-5</strain>
    </source>
</reference>
<feature type="transmembrane region" description="Helical" evidence="12">
    <location>
        <begin position="149"/>
        <end position="169"/>
    </location>
</feature>
<sequence>MAGAVSTFPTRVRTPRRATAESPVVKVVLITTLVIFFALFLVLPLFVVFQEAFSKGVETFIKTFEDRATAHAVKLTLIVAAIAVPLNTIFGLAAAWAMTRFQFRGRALLTSLIDLPLWVSPVIGGLIYVLVFGAGGWFGPWLRANDIQIIFALPGLVIATIFVTFPFVARGLIPLMQAQGHKEEEAAMTLGASGWQIFWRVTLPKIKWGLLYGVILCNARAMGEFGAVSVVSGHIRNKTNTMPLHIEILYNEYQIAAAFAVASVLSVLALVTLVVKAYAEWRAERQLMEAMQTSEGTNP</sequence>
<keyword evidence="6 12" id="KW-0812">Transmembrane</keyword>
<dbReference type="Proteomes" id="UP000076023">
    <property type="component" value="Unassembled WGS sequence"/>
</dbReference>
<dbReference type="SUPFAM" id="SSF161098">
    <property type="entry name" value="MetI-like"/>
    <property type="match status" value="1"/>
</dbReference>
<evidence type="ECO:0000256" key="9">
    <source>
        <dbReference type="ARBA" id="ARBA00023136"/>
    </source>
</evidence>
<comment type="function">
    <text evidence="10">Part of the ABC transporter complex CysAWTP (TC 3.A.1.6.1) involved in sulfate/thiosulfate import. Probably responsible for the translocation of the substrate across the membrane.</text>
</comment>
<feature type="transmembrane region" description="Helical" evidence="12">
    <location>
        <begin position="255"/>
        <end position="279"/>
    </location>
</feature>
<feature type="transmembrane region" description="Helical" evidence="12">
    <location>
        <begin position="75"/>
        <end position="96"/>
    </location>
</feature>
<dbReference type="PANTHER" id="PTHR30406:SF1">
    <property type="entry name" value="SULFATE TRANSPORT SYSTEM PERMEASE PROTEIN CYSW"/>
    <property type="match status" value="1"/>
</dbReference>
<dbReference type="FunFam" id="1.10.3720.10:FF:000015">
    <property type="entry name" value="Sulfate ABC transporter, permease CysW"/>
    <property type="match status" value="1"/>
</dbReference>
<keyword evidence="3" id="KW-0813">Transport</keyword>
<feature type="transmembrane region" description="Helical" evidence="12">
    <location>
        <begin position="117"/>
        <end position="137"/>
    </location>
</feature>
<comment type="subcellular location">
    <subcellularLocation>
        <location evidence="1">Cell inner membrane</location>
        <topology evidence="1">Multi-pass membrane protein</topology>
    </subcellularLocation>
</comment>
<name>A0A146G945_TERSA</name>
<dbReference type="InterPro" id="IPR011866">
    <property type="entry name" value="CysW_permease"/>
</dbReference>
<evidence type="ECO:0000313" key="15">
    <source>
        <dbReference type="Proteomes" id="UP000076023"/>
    </source>
</evidence>
<keyword evidence="4" id="KW-1003">Cell membrane</keyword>
<dbReference type="GO" id="GO:0015419">
    <property type="term" value="F:ABC-type sulfate transporter activity"/>
    <property type="evidence" value="ECO:0007669"/>
    <property type="project" value="InterPro"/>
</dbReference>
<dbReference type="NCBIfam" id="TIGR02140">
    <property type="entry name" value="permease_CysW"/>
    <property type="match status" value="1"/>
</dbReference>
<organism evidence="14 15">
    <name type="scientific">Terrimicrobium sacchariphilum</name>
    <dbReference type="NCBI Taxonomy" id="690879"/>
    <lineage>
        <taxon>Bacteria</taxon>
        <taxon>Pseudomonadati</taxon>
        <taxon>Verrucomicrobiota</taxon>
        <taxon>Terrimicrobiia</taxon>
        <taxon>Terrimicrobiales</taxon>
        <taxon>Terrimicrobiaceae</taxon>
        <taxon>Terrimicrobium</taxon>
    </lineage>
</organism>
<dbReference type="AlphaFoldDB" id="A0A146G945"/>
<dbReference type="NCBIfam" id="TIGR00969">
    <property type="entry name" value="3a0106s02"/>
    <property type="match status" value="1"/>
</dbReference>
<evidence type="ECO:0000256" key="1">
    <source>
        <dbReference type="ARBA" id="ARBA00004429"/>
    </source>
</evidence>
<dbReference type="STRING" id="690879.TSACC_22220"/>
<keyword evidence="9 12" id="KW-0472">Membrane</keyword>
<evidence type="ECO:0000256" key="2">
    <source>
        <dbReference type="ARBA" id="ARBA00011779"/>
    </source>
</evidence>
<dbReference type="PROSITE" id="PS50928">
    <property type="entry name" value="ABC_TM1"/>
    <property type="match status" value="1"/>
</dbReference>
<accession>A0A146G945</accession>
<evidence type="ECO:0000313" key="14">
    <source>
        <dbReference type="EMBL" id="GAT33802.1"/>
    </source>
</evidence>
<evidence type="ECO:0000259" key="13">
    <source>
        <dbReference type="PROSITE" id="PS50928"/>
    </source>
</evidence>
<dbReference type="FunCoup" id="A0A146G945">
    <property type="interactions" value="195"/>
</dbReference>
<keyword evidence="5" id="KW-0997">Cell inner membrane</keyword>
<evidence type="ECO:0000256" key="11">
    <source>
        <dbReference type="ARBA" id="ARBA00067681"/>
    </source>
</evidence>
<evidence type="ECO:0000256" key="7">
    <source>
        <dbReference type="ARBA" id="ARBA00022989"/>
    </source>
</evidence>
<protein>
    <recommendedName>
        <fullName evidence="11">Sulfate transport system permease protein CysW</fullName>
    </recommendedName>
</protein>
<dbReference type="CDD" id="cd06261">
    <property type="entry name" value="TM_PBP2"/>
    <property type="match status" value="1"/>
</dbReference>
<dbReference type="OrthoDB" id="9774448at2"/>
<dbReference type="GO" id="GO:0005886">
    <property type="term" value="C:plasma membrane"/>
    <property type="evidence" value="ECO:0007669"/>
    <property type="project" value="UniProtKB-SubCell"/>
</dbReference>
<evidence type="ECO:0000256" key="10">
    <source>
        <dbReference type="ARBA" id="ARBA00025323"/>
    </source>
</evidence>
<evidence type="ECO:0000256" key="4">
    <source>
        <dbReference type="ARBA" id="ARBA00022475"/>
    </source>
</evidence>
<evidence type="ECO:0000256" key="3">
    <source>
        <dbReference type="ARBA" id="ARBA00022448"/>
    </source>
</evidence>
<keyword evidence="15" id="KW-1185">Reference proteome</keyword>
<keyword evidence="8" id="KW-0764">Sulfate transport</keyword>
<dbReference type="InterPro" id="IPR000515">
    <property type="entry name" value="MetI-like"/>
</dbReference>
<dbReference type="InterPro" id="IPR005667">
    <property type="entry name" value="Sulph_transpt2"/>
</dbReference>
<evidence type="ECO:0000256" key="12">
    <source>
        <dbReference type="SAM" id="Phobius"/>
    </source>
</evidence>
<evidence type="ECO:0000256" key="8">
    <source>
        <dbReference type="ARBA" id="ARBA00023032"/>
    </source>
</evidence>
<comment type="caution">
    <text evidence="14">The sequence shown here is derived from an EMBL/GenBank/DDBJ whole genome shotgun (WGS) entry which is preliminary data.</text>
</comment>
<evidence type="ECO:0000256" key="6">
    <source>
        <dbReference type="ARBA" id="ARBA00022692"/>
    </source>
</evidence>
<dbReference type="Pfam" id="PF00528">
    <property type="entry name" value="BPD_transp_1"/>
    <property type="match status" value="1"/>
</dbReference>
<gene>
    <name evidence="14" type="ORF">TSACC_22220</name>
</gene>
<feature type="transmembrane region" description="Helical" evidence="12">
    <location>
        <begin position="24"/>
        <end position="49"/>
    </location>
</feature>
<evidence type="ECO:0000256" key="5">
    <source>
        <dbReference type="ARBA" id="ARBA00022519"/>
    </source>
</evidence>
<proteinExistence type="predicted"/>
<dbReference type="InParanoid" id="A0A146G945"/>
<dbReference type="Gene3D" id="1.10.3720.10">
    <property type="entry name" value="MetI-like"/>
    <property type="match status" value="1"/>
</dbReference>
<dbReference type="InterPro" id="IPR035906">
    <property type="entry name" value="MetI-like_sf"/>
</dbReference>